<dbReference type="InterPro" id="IPR007751">
    <property type="entry name" value="DUF676_lipase-like"/>
</dbReference>
<gene>
    <name evidence="4" type="ORF">CONPUDRAFT_127484</name>
</gene>
<dbReference type="Proteomes" id="UP000053558">
    <property type="component" value="Unassembled WGS sequence"/>
</dbReference>
<dbReference type="SUPFAM" id="SSF53474">
    <property type="entry name" value="alpha/beta-Hydrolases"/>
    <property type="match status" value="1"/>
</dbReference>
<comment type="similarity">
    <text evidence="1">Belongs to the putative lipase ROG1 family.</text>
</comment>
<dbReference type="Pfam" id="PF05057">
    <property type="entry name" value="DUF676"/>
    <property type="match status" value="1"/>
</dbReference>
<feature type="transmembrane region" description="Helical" evidence="2">
    <location>
        <begin position="279"/>
        <end position="302"/>
    </location>
</feature>
<evidence type="ECO:0000313" key="4">
    <source>
        <dbReference type="EMBL" id="EIW79386.1"/>
    </source>
</evidence>
<dbReference type="GeneID" id="19200066"/>
<dbReference type="PANTHER" id="PTHR12482">
    <property type="entry name" value="LIPASE ROG1-RELATED-RELATED"/>
    <property type="match status" value="1"/>
</dbReference>
<keyword evidence="2" id="KW-0472">Membrane</keyword>
<dbReference type="OrthoDB" id="273452at2759"/>
<name>A0A5M3MJZ9_CONPW</name>
<keyword evidence="2" id="KW-1133">Transmembrane helix</keyword>
<dbReference type="InterPro" id="IPR029058">
    <property type="entry name" value="AB_hydrolase_fold"/>
</dbReference>
<evidence type="ECO:0000256" key="1">
    <source>
        <dbReference type="ARBA" id="ARBA00007920"/>
    </source>
</evidence>
<protein>
    <submittedName>
        <fullName evidence="4">DUF676-domain-containing protein</fullName>
    </submittedName>
</protein>
<dbReference type="Gene3D" id="3.40.50.1820">
    <property type="entry name" value="alpha/beta hydrolase"/>
    <property type="match status" value="1"/>
</dbReference>
<evidence type="ECO:0000313" key="5">
    <source>
        <dbReference type="Proteomes" id="UP000053558"/>
    </source>
</evidence>
<dbReference type="AlphaFoldDB" id="A0A5M3MJZ9"/>
<evidence type="ECO:0000259" key="3">
    <source>
        <dbReference type="Pfam" id="PF05057"/>
    </source>
</evidence>
<keyword evidence="5" id="KW-1185">Reference proteome</keyword>
<dbReference type="KEGG" id="cput:CONPUDRAFT_127484"/>
<dbReference type="InterPro" id="IPR044294">
    <property type="entry name" value="Lipase-like"/>
</dbReference>
<comment type="caution">
    <text evidence="4">The sequence shown here is derived from an EMBL/GenBank/DDBJ whole genome shotgun (WGS) entry which is preliminary data.</text>
</comment>
<keyword evidence="2" id="KW-0812">Transmembrane</keyword>
<evidence type="ECO:0000256" key="2">
    <source>
        <dbReference type="SAM" id="Phobius"/>
    </source>
</evidence>
<sequence>MSNIHLLVLVHGMWGNPRHLAELDRIIREVKGDVETEDTKLAVLVAETNKEDSTYDGIDWGGERVAQEVFDEIKKHEDAGKKVTKFSITGYSLGGLIARYLIGILHQKQFFEKITPVNFNTIATPHIGIPRFQSTFSSIASFLGPRLLSRTGEQFFGVDKWSPSGRSLLEVLADPDHIFHQALVLFPNLRIYANALNDLTVPYVTAAIDDKDPFGDYENNGLEVEIDEKYKHIIISYNLPATPPPPKEEKKDTRSWWERVRTSEPPLPPIFPRVFPLNLVLYGLIPILLPTFISLALLRLSISSRKSRSRIKMLESDKSDKNPLMHIVAKLEADLETGIMDMYDEADASRTPQGTPESSDDITKELQVQPPLLTPMQRRCIDNLNKIPQLKKERAFFKDVRNAHAMIVCRDVKRFQFHEEGEGVLRHWADHFVLV</sequence>
<proteinExistence type="inferred from homology"/>
<organism evidence="4 5">
    <name type="scientific">Coniophora puteana (strain RWD-64-598)</name>
    <name type="common">Brown rot fungus</name>
    <dbReference type="NCBI Taxonomy" id="741705"/>
    <lineage>
        <taxon>Eukaryota</taxon>
        <taxon>Fungi</taxon>
        <taxon>Dikarya</taxon>
        <taxon>Basidiomycota</taxon>
        <taxon>Agaricomycotina</taxon>
        <taxon>Agaricomycetes</taxon>
        <taxon>Agaricomycetidae</taxon>
        <taxon>Boletales</taxon>
        <taxon>Coniophorineae</taxon>
        <taxon>Coniophoraceae</taxon>
        <taxon>Coniophora</taxon>
    </lineage>
</organism>
<accession>A0A5M3MJZ9</accession>
<reference evidence="5" key="1">
    <citation type="journal article" date="2012" name="Science">
        <title>The Paleozoic origin of enzymatic lignin decomposition reconstructed from 31 fungal genomes.</title>
        <authorList>
            <person name="Floudas D."/>
            <person name="Binder M."/>
            <person name="Riley R."/>
            <person name="Barry K."/>
            <person name="Blanchette R.A."/>
            <person name="Henrissat B."/>
            <person name="Martinez A.T."/>
            <person name="Otillar R."/>
            <person name="Spatafora J.W."/>
            <person name="Yadav J.S."/>
            <person name="Aerts A."/>
            <person name="Benoit I."/>
            <person name="Boyd A."/>
            <person name="Carlson A."/>
            <person name="Copeland A."/>
            <person name="Coutinho P.M."/>
            <person name="de Vries R.P."/>
            <person name="Ferreira P."/>
            <person name="Findley K."/>
            <person name="Foster B."/>
            <person name="Gaskell J."/>
            <person name="Glotzer D."/>
            <person name="Gorecki P."/>
            <person name="Heitman J."/>
            <person name="Hesse C."/>
            <person name="Hori C."/>
            <person name="Igarashi K."/>
            <person name="Jurgens J.A."/>
            <person name="Kallen N."/>
            <person name="Kersten P."/>
            <person name="Kohler A."/>
            <person name="Kuees U."/>
            <person name="Kumar T.K.A."/>
            <person name="Kuo A."/>
            <person name="LaButti K."/>
            <person name="Larrondo L.F."/>
            <person name="Lindquist E."/>
            <person name="Ling A."/>
            <person name="Lombard V."/>
            <person name="Lucas S."/>
            <person name="Lundell T."/>
            <person name="Martin R."/>
            <person name="McLaughlin D.J."/>
            <person name="Morgenstern I."/>
            <person name="Morin E."/>
            <person name="Murat C."/>
            <person name="Nagy L.G."/>
            <person name="Nolan M."/>
            <person name="Ohm R.A."/>
            <person name="Patyshakuliyeva A."/>
            <person name="Rokas A."/>
            <person name="Ruiz-Duenas F.J."/>
            <person name="Sabat G."/>
            <person name="Salamov A."/>
            <person name="Samejima M."/>
            <person name="Schmutz J."/>
            <person name="Slot J.C."/>
            <person name="St John F."/>
            <person name="Stenlid J."/>
            <person name="Sun H."/>
            <person name="Sun S."/>
            <person name="Syed K."/>
            <person name="Tsang A."/>
            <person name="Wiebenga A."/>
            <person name="Young D."/>
            <person name="Pisabarro A."/>
            <person name="Eastwood D.C."/>
            <person name="Martin F."/>
            <person name="Cullen D."/>
            <person name="Grigoriev I.V."/>
            <person name="Hibbett D.S."/>
        </authorList>
    </citation>
    <scope>NUCLEOTIDE SEQUENCE [LARGE SCALE GENOMIC DNA]</scope>
    <source>
        <strain evidence="5">RWD-64-598 SS2</strain>
    </source>
</reference>
<dbReference type="PANTHER" id="PTHR12482:SF62">
    <property type="entry name" value="LIPASE ROG1-RELATED"/>
    <property type="match status" value="1"/>
</dbReference>
<dbReference type="EMBL" id="JH711581">
    <property type="protein sequence ID" value="EIW79386.1"/>
    <property type="molecule type" value="Genomic_DNA"/>
</dbReference>
<dbReference type="RefSeq" id="XP_007771030.1">
    <property type="nucleotide sequence ID" value="XM_007772840.1"/>
</dbReference>
<dbReference type="OMA" id="VHGMWGN"/>
<feature type="domain" description="DUF676" evidence="3">
    <location>
        <begin position="3"/>
        <end position="205"/>
    </location>
</feature>